<sequence>MVSFWKNLFRRKKALSSLEAPPPYDNVSPTFSATAESSAQWFVPSRDVKAQSSALTQTNPGTKSPAFYVVMENMRSEGAVPDNLAVQTIDPACTDVH</sequence>
<dbReference type="Proteomes" id="UP000008177">
    <property type="component" value="Unplaced contigs"/>
</dbReference>
<evidence type="ECO:0000313" key="2">
    <source>
        <dbReference type="Proteomes" id="UP000008177"/>
    </source>
</evidence>
<reference evidence="2" key="1">
    <citation type="journal article" date="2011" name="PLoS Genet.">
        <title>Genomic analysis of the necrotrophic fungal pathogens Sclerotinia sclerotiorum and Botrytis cinerea.</title>
        <authorList>
            <person name="Amselem J."/>
            <person name="Cuomo C.A."/>
            <person name="van Kan J.A."/>
            <person name="Viaud M."/>
            <person name="Benito E.P."/>
            <person name="Couloux A."/>
            <person name="Coutinho P.M."/>
            <person name="de Vries R.P."/>
            <person name="Dyer P.S."/>
            <person name="Fillinger S."/>
            <person name="Fournier E."/>
            <person name="Gout L."/>
            <person name="Hahn M."/>
            <person name="Kohn L."/>
            <person name="Lapalu N."/>
            <person name="Plummer K.M."/>
            <person name="Pradier J.M."/>
            <person name="Quevillon E."/>
            <person name="Sharon A."/>
            <person name="Simon A."/>
            <person name="ten Have A."/>
            <person name="Tudzynski B."/>
            <person name="Tudzynski P."/>
            <person name="Wincker P."/>
            <person name="Andrew M."/>
            <person name="Anthouard V."/>
            <person name="Beever R.E."/>
            <person name="Beffa R."/>
            <person name="Benoit I."/>
            <person name="Bouzid O."/>
            <person name="Brault B."/>
            <person name="Chen Z."/>
            <person name="Choquer M."/>
            <person name="Collemare J."/>
            <person name="Cotton P."/>
            <person name="Danchin E.G."/>
            <person name="Da Silva C."/>
            <person name="Gautier A."/>
            <person name="Giraud C."/>
            <person name="Giraud T."/>
            <person name="Gonzalez C."/>
            <person name="Grossetete S."/>
            <person name="Guldener U."/>
            <person name="Henrissat B."/>
            <person name="Howlett B.J."/>
            <person name="Kodira C."/>
            <person name="Kretschmer M."/>
            <person name="Lappartient A."/>
            <person name="Leroch M."/>
            <person name="Levis C."/>
            <person name="Mauceli E."/>
            <person name="Neuveglise C."/>
            <person name="Oeser B."/>
            <person name="Pearson M."/>
            <person name="Poulain J."/>
            <person name="Poussereau N."/>
            <person name="Quesneville H."/>
            <person name="Rascle C."/>
            <person name="Schumacher J."/>
            <person name="Segurens B."/>
            <person name="Sexton A."/>
            <person name="Silva E."/>
            <person name="Sirven C."/>
            <person name="Soanes D.M."/>
            <person name="Talbot N.J."/>
            <person name="Templeton M."/>
            <person name="Yandava C."/>
            <person name="Yarden O."/>
            <person name="Zeng Q."/>
            <person name="Rollins J.A."/>
            <person name="Lebrun M.H."/>
            <person name="Dickman M."/>
        </authorList>
    </citation>
    <scope>NUCLEOTIDE SEQUENCE [LARGE SCALE GENOMIC DNA]</scope>
    <source>
        <strain evidence="2">T4</strain>
    </source>
</reference>
<gene>
    <name evidence="1" type="ORF">BofuT4_uP076850.1</name>
</gene>
<accession>G2XNZ6</accession>
<dbReference type="HOGENOM" id="CLU_2346435_0_0_1"/>
<name>G2XNZ6_BOTF4</name>
<dbReference type="OrthoDB" id="3455167at2759"/>
<dbReference type="InParanoid" id="G2XNZ6"/>
<dbReference type="AlphaFoldDB" id="G2XNZ6"/>
<organism evidence="1 2">
    <name type="scientific">Botryotinia fuckeliana (strain T4)</name>
    <name type="common">Noble rot fungus</name>
    <name type="synonym">Botrytis cinerea</name>
    <dbReference type="NCBI Taxonomy" id="999810"/>
    <lineage>
        <taxon>Eukaryota</taxon>
        <taxon>Fungi</taxon>
        <taxon>Dikarya</taxon>
        <taxon>Ascomycota</taxon>
        <taxon>Pezizomycotina</taxon>
        <taxon>Leotiomycetes</taxon>
        <taxon>Helotiales</taxon>
        <taxon>Sclerotiniaceae</taxon>
        <taxon>Botrytis</taxon>
    </lineage>
</organism>
<evidence type="ECO:0000313" key="1">
    <source>
        <dbReference type="EMBL" id="CCD42602.1"/>
    </source>
</evidence>
<protein>
    <submittedName>
        <fullName evidence="1">Uncharacterized protein</fullName>
    </submittedName>
</protein>
<proteinExistence type="predicted"/>
<dbReference type="EMBL" id="FQ790246">
    <property type="protein sequence ID" value="CCD42602.1"/>
    <property type="molecule type" value="Genomic_DNA"/>
</dbReference>